<dbReference type="AlphaFoldDB" id="A0A6A0AEX0"/>
<proteinExistence type="predicted"/>
<evidence type="ECO:0000313" key="2">
    <source>
        <dbReference type="Proteomes" id="UP000485058"/>
    </source>
</evidence>
<name>A0A6A0AEX0_HAELA</name>
<reference evidence="1 2" key="1">
    <citation type="submission" date="2020-02" db="EMBL/GenBank/DDBJ databases">
        <title>Draft genome sequence of Haematococcus lacustris strain NIES-144.</title>
        <authorList>
            <person name="Morimoto D."/>
            <person name="Nakagawa S."/>
            <person name="Yoshida T."/>
            <person name="Sawayama S."/>
        </authorList>
    </citation>
    <scope>NUCLEOTIDE SEQUENCE [LARGE SCALE GENOMIC DNA]</scope>
    <source>
        <strain evidence="1 2">NIES-144</strain>
    </source>
</reference>
<evidence type="ECO:0000313" key="1">
    <source>
        <dbReference type="EMBL" id="GFH31266.1"/>
    </source>
</evidence>
<accession>A0A6A0AEX0</accession>
<comment type="caution">
    <text evidence="1">The sequence shown here is derived from an EMBL/GenBank/DDBJ whole genome shotgun (WGS) entry which is preliminary data.</text>
</comment>
<sequence>MTLTLAGALTANAAALWYEVVMVANGLALNMDSHGFPDIFTCFTPKLAQADKFADECLTVSALSKKPPSLTLAQKSWKSFIQTMPRTADVKLSSVEVAALGRKASTCMTIDSALLAPAPCVSAAGVNSGSKFRKGKPADDVPTLSSAKDAVSIVGQQGLVPHEQWHSTLALNLEPSLQSNTLVVNHYKTASSEKRAPLLSGRMAARHAAEVPGLTGLPPASAAQLGLTPLPRSGGMPREVVASAQDASSAARILEVVGQLAELEQERQAQAVQRALWDQRKQAHLAALAAQNASSSSFKTTSREQACAVAIIGWVWDANDGMSNAHWAWC</sequence>
<dbReference type="EMBL" id="BLLF01005491">
    <property type="protein sequence ID" value="GFH31266.1"/>
    <property type="molecule type" value="Genomic_DNA"/>
</dbReference>
<keyword evidence="2" id="KW-1185">Reference proteome</keyword>
<gene>
    <name evidence="1" type="ORF">HaLaN_30272</name>
</gene>
<organism evidence="1 2">
    <name type="scientific">Haematococcus lacustris</name>
    <name type="common">Green alga</name>
    <name type="synonym">Haematococcus pluvialis</name>
    <dbReference type="NCBI Taxonomy" id="44745"/>
    <lineage>
        <taxon>Eukaryota</taxon>
        <taxon>Viridiplantae</taxon>
        <taxon>Chlorophyta</taxon>
        <taxon>core chlorophytes</taxon>
        <taxon>Chlorophyceae</taxon>
        <taxon>CS clade</taxon>
        <taxon>Chlamydomonadales</taxon>
        <taxon>Haematococcaceae</taxon>
        <taxon>Haematococcus</taxon>
    </lineage>
</organism>
<protein>
    <submittedName>
        <fullName evidence="1">Uncharacterized protein</fullName>
    </submittedName>
</protein>
<dbReference type="Proteomes" id="UP000485058">
    <property type="component" value="Unassembled WGS sequence"/>
</dbReference>